<protein>
    <submittedName>
        <fullName evidence="1">Uncharacterized protein</fullName>
    </submittedName>
</protein>
<dbReference type="EMBL" id="JASBWS010000050">
    <property type="protein sequence ID" value="KAJ9105121.1"/>
    <property type="molecule type" value="Genomic_DNA"/>
</dbReference>
<gene>
    <name evidence="1" type="ORF">QFC20_004408</name>
</gene>
<reference evidence="1" key="1">
    <citation type="submission" date="2023-04" db="EMBL/GenBank/DDBJ databases">
        <title>Draft Genome sequencing of Naganishia species isolated from polar environments using Oxford Nanopore Technology.</title>
        <authorList>
            <person name="Leo P."/>
            <person name="Venkateswaran K."/>
        </authorList>
    </citation>
    <scope>NUCLEOTIDE SEQUENCE</scope>
    <source>
        <strain evidence="1">MNA-CCFEE 5262</strain>
    </source>
</reference>
<organism evidence="1 2">
    <name type="scientific">Naganishia adeliensis</name>
    <dbReference type="NCBI Taxonomy" id="92952"/>
    <lineage>
        <taxon>Eukaryota</taxon>
        <taxon>Fungi</taxon>
        <taxon>Dikarya</taxon>
        <taxon>Basidiomycota</taxon>
        <taxon>Agaricomycotina</taxon>
        <taxon>Tremellomycetes</taxon>
        <taxon>Filobasidiales</taxon>
        <taxon>Filobasidiaceae</taxon>
        <taxon>Naganishia</taxon>
    </lineage>
</organism>
<name>A0ACC2W238_9TREE</name>
<evidence type="ECO:0000313" key="2">
    <source>
        <dbReference type="Proteomes" id="UP001230649"/>
    </source>
</evidence>
<evidence type="ECO:0000313" key="1">
    <source>
        <dbReference type="EMBL" id="KAJ9105121.1"/>
    </source>
</evidence>
<comment type="caution">
    <text evidence="1">The sequence shown here is derived from an EMBL/GenBank/DDBJ whole genome shotgun (WGS) entry which is preliminary data.</text>
</comment>
<dbReference type="Proteomes" id="UP001230649">
    <property type="component" value="Unassembled WGS sequence"/>
</dbReference>
<keyword evidence="2" id="KW-1185">Reference proteome</keyword>
<accession>A0ACC2W238</accession>
<sequence length="212" mass="23456">MALNWVQLDPEGGRRPLMLPGERTVEKLSDTSLQLEVPPTLAGPKQEIKGNADMWLTNKRIVLLSKGASQTAGPSLVDSVYSVVNSFIASAPTPSTNSASLTMDSITIPYVRRAERTGHLGGQLTAHPLFNQSSIRDITFEQGLFTPNGLGLQFIPVPEGNFPQLGRNSFIKLNIALKEGRVYDIWKRARELWEESSRKAVEEDILPRYTPN</sequence>
<proteinExistence type="predicted"/>